<evidence type="ECO:0000313" key="1">
    <source>
        <dbReference type="EnsemblMetazoa" id="BGLB032692-PA"/>
    </source>
</evidence>
<accession>A0A2C9LMD3</accession>
<dbReference type="EnsemblMetazoa" id="BGLB032692-RA">
    <property type="protein sequence ID" value="BGLB032692-PA"/>
    <property type="gene ID" value="BGLB032692"/>
</dbReference>
<dbReference type="KEGG" id="bgt:106062369"/>
<dbReference type="VEuPathDB" id="VectorBase:BGLB032692"/>
<name>A0A2C9LMD3_BIOGL</name>
<gene>
    <name evidence="1" type="primary">106062369</name>
</gene>
<evidence type="ECO:0000313" key="2">
    <source>
        <dbReference type="Proteomes" id="UP000076420"/>
    </source>
</evidence>
<protein>
    <recommendedName>
        <fullName evidence="3">EGF-like domain-containing protein</fullName>
    </recommendedName>
</protein>
<proteinExistence type="predicted"/>
<dbReference type="AlphaFoldDB" id="A0A2C9LMD3"/>
<sequence>MTTQPARWVVFKPLWWAKESAMVLPECISSLGTMKEDDGIDNDCDGYSDEEVNDKTDNDLDGLVDEDVGNGEIQNCAGDSICNADLKICPEGCLPGFFGPCCSLLENNCADNLTCHINNKTCPNGCLIGYTGDCCLEVESHCLNNETCDPVNKTCPTGCQEGYQGECCLH</sequence>
<reference evidence="1" key="1">
    <citation type="submission" date="2020-05" db="UniProtKB">
        <authorList>
            <consortium name="EnsemblMetazoa"/>
        </authorList>
    </citation>
    <scope>IDENTIFICATION</scope>
    <source>
        <strain evidence="1">BB02</strain>
    </source>
</reference>
<organism evidence="1 2">
    <name type="scientific">Biomphalaria glabrata</name>
    <name type="common">Bloodfluke planorb</name>
    <name type="synonym">Freshwater snail</name>
    <dbReference type="NCBI Taxonomy" id="6526"/>
    <lineage>
        <taxon>Eukaryota</taxon>
        <taxon>Metazoa</taxon>
        <taxon>Spiralia</taxon>
        <taxon>Lophotrochozoa</taxon>
        <taxon>Mollusca</taxon>
        <taxon>Gastropoda</taxon>
        <taxon>Heterobranchia</taxon>
        <taxon>Euthyneura</taxon>
        <taxon>Panpulmonata</taxon>
        <taxon>Hygrophila</taxon>
        <taxon>Lymnaeoidea</taxon>
        <taxon>Planorbidae</taxon>
        <taxon>Biomphalaria</taxon>
    </lineage>
</organism>
<evidence type="ECO:0008006" key="3">
    <source>
        <dbReference type="Google" id="ProtNLM"/>
    </source>
</evidence>
<dbReference type="VEuPathDB" id="VectorBase:BGLAX_048767"/>
<dbReference type="Proteomes" id="UP000076420">
    <property type="component" value="Unassembled WGS sequence"/>
</dbReference>